<feature type="transmembrane region" description="Helical" evidence="1">
    <location>
        <begin position="7"/>
        <end position="30"/>
    </location>
</feature>
<organism evidence="2 3">
    <name type="scientific">Abyssibacter profundi</name>
    <dbReference type="NCBI Taxonomy" id="2182787"/>
    <lineage>
        <taxon>Bacteria</taxon>
        <taxon>Pseudomonadati</taxon>
        <taxon>Pseudomonadota</taxon>
        <taxon>Gammaproteobacteria</taxon>
        <taxon>Chromatiales</taxon>
        <taxon>Oceanococcaceae</taxon>
        <taxon>Abyssibacter</taxon>
    </lineage>
</organism>
<feature type="transmembrane region" description="Helical" evidence="1">
    <location>
        <begin position="84"/>
        <end position="102"/>
    </location>
</feature>
<protein>
    <submittedName>
        <fullName evidence="2">Uncharacterized protein</fullName>
    </submittedName>
</protein>
<dbReference type="EMBL" id="QEQK01000014">
    <property type="protein sequence ID" value="PWN55030.1"/>
    <property type="molecule type" value="Genomic_DNA"/>
</dbReference>
<keyword evidence="3" id="KW-1185">Reference proteome</keyword>
<reference evidence="2 3" key="1">
    <citation type="submission" date="2018-05" db="EMBL/GenBank/DDBJ databases">
        <title>Abyssibacter profundi OUC007T gen. nov., sp. nov, a marine bacterium isolated from seawater of the Mariana Trench.</title>
        <authorList>
            <person name="Zhou S."/>
        </authorList>
    </citation>
    <scope>NUCLEOTIDE SEQUENCE [LARGE SCALE GENOMIC DNA]</scope>
    <source>
        <strain evidence="2 3">OUC007</strain>
    </source>
</reference>
<keyword evidence="1" id="KW-1133">Transmembrane helix</keyword>
<dbReference type="OrthoDB" id="5457135at2"/>
<keyword evidence="1" id="KW-0472">Membrane</keyword>
<evidence type="ECO:0000313" key="2">
    <source>
        <dbReference type="EMBL" id="PWN55030.1"/>
    </source>
</evidence>
<feature type="transmembrane region" description="Helical" evidence="1">
    <location>
        <begin position="114"/>
        <end position="134"/>
    </location>
</feature>
<evidence type="ECO:0000256" key="1">
    <source>
        <dbReference type="SAM" id="Phobius"/>
    </source>
</evidence>
<proteinExistence type="predicted"/>
<evidence type="ECO:0000313" key="3">
    <source>
        <dbReference type="Proteomes" id="UP000251800"/>
    </source>
</evidence>
<dbReference type="Proteomes" id="UP000251800">
    <property type="component" value="Unassembled WGS sequence"/>
</dbReference>
<gene>
    <name evidence="2" type="ORF">DEH80_14220</name>
</gene>
<name>A0A383XQX6_9GAMM</name>
<dbReference type="AlphaFoldDB" id="A0A383XQX6"/>
<accession>A0A383XQX6</accession>
<comment type="caution">
    <text evidence="2">The sequence shown here is derived from an EMBL/GenBank/DDBJ whole genome shotgun (WGS) entry which is preliminary data.</text>
</comment>
<feature type="transmembrane region" description="Helical" evidence="1">
    <location>
        <begin position="50"/>
        <end position="72"/>
    </location>
</feature>
<keyword evidence="1" id="KW-0812">Transmembrane</keyword>
<sequence length="145" mass="15261">MQGTLAIAGACNAVAALLHIGCILFGGPWYRFFGAGEHMARLAEAGHVMPTLVTSAIVLVLSSWAVVAWSGAGLLPRLPLLRTALSLIAGIYLLRGLVGLYWVAEPVMGNSPMFWLWSSLICLSLGGLHGVGLWQLSRARGPAPA</sequence>